<dbReference type="InterPro" id="IPR011009">
    <property type="entry name" value="Kinase-like_dom_sf"/>
</dbReference>
<evidence type="ECO:0000313" key="8">
    <source>
        <dbReference type="EMBL" id="GLU47905.1"/>
    </source>
</evidence>
<dbReference type="InterPro" id="IPR008271">
    <property type="entry name" value="Ser/Thr_kinase_AS"/>
</dbReference>
<dbReference type="PROSITE" id="PS00108">
    <property type="entry name" value="PROTEIN_KINASE_ST"/>
    <property type="match status" value="1"/>
</dbReference>
<dbReference type="SUPFAM" id="SSF56112">
    <property type="entry name" value="Protein kinase-like (PK-like)"/>
    <property type="match status" value="1"/>
</dbReference>
<feature type="compositionally biased region" description="Low complexity" evidence="6">
    <location>
        <begin position="358"/>
        <end position="367"/>
    </location>
</feature>
<evidence type="ECO:0000256" key="1">
    <source>
        <dbReference type="ARBA" id="ARBA00022679"/>
    </source>
</evidence>
<evidence type="ECO:0000256" key="5">
    <source>
        <dbReference type="PROSITE-ProRule" id="PRU10141"/>
    </source>
</evidence>
<name>A0A9W6P5Q1_9ACTN</name>
<evidence type="ECO:0000256" key="4">
    <source>
        <dbReference type="ARBA" id="ARBA00022840"/>
    </source>
</evidence>
<dbReference type="Gene3D" id="3.30.200.20">
    <property type="entry name" value="Phosphorylase Kinase, domain 1"/>
    <property type="match status" value="1"/>
</dbReference>
<dbReference type="Gene3D" id="1.10.510.10">
    <property type="entry name" value="Transferase(Phosphotransferase) domain 1"/>
    <property type="match status" value="1"/>
</dbReference>
<gene>
    <name evidence="8" type="ORF">Nans01_22560</name>
</gene>
<accession>A0A9W6P5Q1</accession>
<keyword evidence="1" id="KW-0808">Transferase</keyword>
<feature type="region of interest" description="Disordered" evidence="6">
    <location>
        <begin position="1"/>
        <end position="21"/>
    </location>
</feature>
<feature type="region of interest" description="Disordered" evidence="6">
    <location>
        <begin position="562"/>
        <end position="601"/>
    </location>
</feature>
<feature type="binding site" evidence="5">
    <location>
        <position position="51"/>
    </location>
    <ligand>
        <name>ATP</name>
        <dbReference type="ChEBI" id="CHEBI:30616"/>
    </ligand>
</feature>
<dbReference type="AlphaFoldDB" id="A0A9W6P5Q1"/>
<feature type="compositionally biased region" description="Basic and acidic residues" evidence="6">
    <location>
        <begin position="1"/>
        <end position="10"/>
    </location>
</feature>
<keyword evidence="2 5" id="KW-0547">Nucleotide-binding</keyword>
<dbReference type="PANTHER" id="PTHR43289">
    <property type="entry name" value="MITOGEN-ACTIVATED PROTEIN KINASE KINASE KINASE 20-RELATED"/>
    <property type="match status" value="1"/>
</dbReference>
<feature type="domain" description="Protein kinase" evidence="7">
    <location>
        <begin position="23"/>
        <end position="282"/>
    </location>
</feature>
<proteinExistence type="predicted"/>
<dbReference type="PROSITE" id="PS00107">
    <property type="entry name" value="PROTEIN_KINASE_ATP"/>
    <property type="match status" value="1"/>
</dbReference>
<sequence length="684" mass="70942">MTPNGHERTQPLRTSDPTELGGYRIVGRLGQGGMGTVYLAKDSADRNVAVKLIRPDLSDDEAFRRRFSREVRSARSVARFSTASVIDARLEGDPLFIVSEYVAGPTLAEAVKSEGPMAGGTLEGLAMGVAAALSAIHGAGVVHRDLKPANVLLSSVGPKVIDFGIARAMDADGSVTRSSQLMGTPAYLAPELISGDSVAPPADIFSWGCLVAFAGTGRTPFDGPTVPAVLHQIISMEPDLTGLDPHLLGLVRQALDKTPANRPTAQQLLNILIGQESPSPAVIDETVVRSWTPPSTNRSVIPDTGPRPAEPTGATPPAPGGLRPDGSPPAEPTTDFAQQRTNALPAPAARPPQPPYSGPSGPNQPGFGYPGSGYPPPGRQGGHGYNGQPPYGYPGDTRNGDFGGPTPPGGGVVSGRTPFPTKWVGAAALALVVAGAAVAGGIWLRGGPPVPTGTEFYSHDFAVQDNAWPDREFDPGSNSSWVGYQDDTFVVSADGDRQVSSGAYPEILGVPSRVLVSATAVVQSGPAYGAFGLSCFKYENDDDSTYYRAYVRVDGAEAEIRREAGEGGSRSLNRVGGDPVPGFAPAENGSGDRGADSPRNKLDFSCELDETAATMTLNLWVNGEHVLEAVDEQPLPSTGEGPSPGLAVAGGQGGRLTQVAFDDFALYQLGAVDGNNPIATPSSN</sequence>
<evidence type="ECO:0000256" key="3">
    <source>
        <dbReference type="ARBA" id="ARBA00022777"/>
    </source>
</evidence>
<keyword evidence="9" id="KW-1185">Reference proteome</keyword>
<dbReference type="SMART" id="SM00220">
    <property type="entry name" value="S_TKc"/>
    <property type="match status" value="1"/>
</dbReference>
<keyword evidence="3" id="KW-0418">Kinase</keyword>
<dbReference type="PROSITE" id="PS50011">
    <property type="entry name" value="PROTEIN_KINASE_DOM"/>
    <property type="match status" value="1"/>
</dbReference>
<dbReference type="InterPro" id="IPR000719">
    <property type="entry name" value="Prot_kinase_dom"/>
</dbReference>
<dbReference type="CDD" id="cd14014">
    <property type="entry name" value="STKc_PknB_like"/>
    <property type="match status" value="1"/>
</dbReference>
<dbReference type="RefSeq" id="WP_285759209.1">
    <property type="nucleotide sequence ID" value="NZ_BSQG01000003.1"/>
</dbReference>
<protein>
    <recommendedName>
        <fullName evidence="7">Protein kinase domain-containing protein</fullName>
    </recommendedName>
</protein>
<feature type="compositionally biased region" description="Pro residues" evidence="6">
    <location>
        <begin position="348"/>
        <end position="357"/>
    </location>
</feature>
<evidence type="ECO:0000259" key="7">
    <source>
        <dbReference type="PROSITE" id="PS50011"/>
    </source>
</evidence>
<feature type="compositionally biased region" description="Low complexity" evidence="6">
    <location>
        <begin position="386"/>
        <end position="395"/>
    </location>
</feature>
<dbReference type="Pfam" id="PF00069">
    <property type="entry name" value="Pkinase"/>
    <property type="match status" value="1"/>
</dbReference>
<dbReference type="GO" id="GO:0005524">
    <property type="term" value="F:ATP binding"/>
    <property type="evidence" value="ECO:0007669"/>
    <property type="project" value="UniProtKB-UniRule"/>
</dbReference>
<dbReference type="PANTHER" id="PTHR43289:SF34">
    <property type="entry name" value="SERINE_THREONINE-PROTEIN KINASE YBDM-RELATED"/>
    <property type="match status" value="1"/>
</dbReference>
<keyword evidence="4 5" id="KW-0067">ATP-binding</keyword>
<feature type="region of interest" description="Disordered" evidence="6">
    <location>
        <begin position="287"/>
        <end position="415"/>
    </location>
</feature>
<evidence type="ECO:0000256" key="2">
    <source>
        <dbReference type="ARBA" id="ARBA00022741"/>
    </source>
</evidence>
<dbReference type="EMBL" id="BSQG01000003">
    <property type="protein sequence ID" value="GLU47905.1"/>
    <property type="molecule type" value="Genomic_DNA"/>
</dbReference>
<dbReference type="Proteomes" id="UP001165092">
    <property type="component" value="Unassembled WGS sequence"/>
</dbReference>
<evidence type="ECO:0000313" key="9">
    <source>
        <dbReference type="Proteomes" id="UP001165092"/>
    </source>
</evidence>
<comment type="caution">
    <text evidence="8">The sequence shown here is derived from an EMBL/GenBank/DDBJ whole genome shotgun (WGS) entry which is preliminary data.</text>
</comment>
<evidence type="ECO:0000256" key="6">
    <source>
        <dbReference type="SAM" id="MobiDB-lite"/>
    </source>
</evidence>
<organism evidence="8 9">
    <name type="scientific">Nocardiopsis ansamitocini</name>
    <dbReference type="NCBI Taxonomy" id="1670832"/>
    <lineage>
        <taxon>Bacteria</taxon>
        <taxon>Bacillati</taxon>
        <taxon>Actinomycetota</taxon>
        <taxon>Actinomycetes</taxon>
        <taxon>Streptosporangiales</taxon>
        <taxon>Nocardiopsidaceae</taxon>
        <taxon>Nocardiopsis</taxon>
    </lineage>
</organism>
<dbReference type="GO" id="GO:0004674">
    <property type="term" value="F:protein serine/threonine kinase activity"/>
    <property type="evidence" value="ECO:0007669"/>
    <property type="project" value="TreeGrafter"/>
</dbReference>
<dbReference type="InterPro" id="IPR017441">
    <property type="entry name" value="Protein_kinase_ATP_BS"/>
</dbReference>
<reference evidence="8" key="1">
    <citation type="submission" date="2023-02" db="EMBL/GenBank/DDBJ databases">
        <title>Nocardiopsis ansamitocini NBRC 112285.</title>
        <authorList>
            <person name="Ichikawa N."/>
            <person name="Sato H."/>
            <person name="Tonouchi N."/>
        </authorList>
    </citation>
    <scope>NUCLEOTIDE SEQUENCE</scope>
    <source>
        <strain evidence="8">NBRC 112285</strain>
    </source>
</reference>
<feature type="compositionally biased region" description="Low complexity" evidence="6">
    <location>
        <begin position="304"/>
        <end position="313"/>
    </location>
</feature>